<dbReference type="InterPro" id="IPR032719">
    <property type="entry name" value="WbsX"/>
</dbReference>
<feature type="domain" description="Glycosyltransferase subfamily 4-like N-terminal" evidence="2">
    <location>
        <begin position="631"/>
        <end position="779"/>
    </location>
</feature>
<dbReference type="SUPFAM" id="SSF53448">
    <property type="entry name" value="Nucleotide-diphospho-sugar transferases"/>
    <property type="match status" value="1"/>
</dbReference>
<dbReference type="Gene3D" id="3.90.550.10">
    <property type="entry name" value="Spore Coat Polysaccharide Biosynthesis Protein SpsA, Chain A"/>
    <property type="match status" value="1"/>
</dbReference>
<evidence type="ECO:0000259" key="2">
    <source>
        <dbReference type="Pfam" id="PF13439"/>
    </source>
</evidence>
<dbReference type="PANTHER" id="PTHR41244:SF1">
    <property type="entry name" value="GLYCOSYLTRANSFERASE"/>
    <property type="match status" value="1"/>
</dbReference>
<name>A0AA41YKG7_9PROT</name>
<dbReference type="Gene3D" id="3.20.20.80">
    <property type="entry name" value="Glycosidases"/>
    <property type="match status" value="1"/>
</dbReference>
<dbReference type="InterPro" id="IPR029044">
    <property type="entry name" value="Nucleotide-diphossugar_trans"/>
</dbReference>
<keyword evidence="3" id="KW-0378">Hydrolase</keyword>
<dbReference type="EMBL" id="JAPDNT010000001">
    <property type="protein sequence ID" value="MCW3473518.1"/>
    <property type="molecule type" value="Genomic_DNA"/>
</dbReference>
<dbReference type="RefSeq" id="WP_264712095.1">
    <property type="nucleotide sequence ID" value="NZ_JAPDNT010000001.1"/>
</dbReference>
<dbReference type="Pfam" id="PF14307">
    <property type="entry name" value="Glyco_tran_WbsX"/>
    <property type="match status" value="1"/>
</dbReference>
<proteinExistence type="predicted"/>
<evidence type="ECO:0000313" key="3">
    <source>
        <dbReference type="EMBL" id="MCW3473518.1"/>
    </source>
</evidence>
<gene>
    <name evidence="3" type="ORF">OL599_02915</name>
</gene>
<dbReference type="Proteomes" id="UP001165679">
    <property type="component" value="Unassembled WGS sequence"/>
</dbReference>
<accession>A0AA41YKG7</accession>
<feature type="domain" description="Glycosyltransferase 2-like" evidence="1">
    <location>
        <begin position="985"/>
        <end position="1106"/>
    </location>
</feature>
<dbReference type="CDD" id="cd03801">
    <property type="entry name" value="GT4_PimA-like"/>
    <property type="match status" value="1"/>
</dbReference>
<dbReference type="GO" id="GO:0016757">
    <property type="term" value="F:glycosyltransferase activity"/>
    <property type="evidence" value="ECO:0007669"/>
    <property type="project" value="UniProtKB-ARBA"/>
</dbReference>
<dbReference type="AlphaFoldDB" id="A0AA41YKG7"/>
<sequence>MNLLSTRGIWGGSETWSIDEALGLSLASDLAMLAAGELFDAAWYLEANPDIAATGLEPATHFARHGWREGRRPNLYFDTAWYLRQNPDVARIGINPVLHYMSAGEAEGRAPAAHFDLAWYAQRHQPDPGLTFLAHFLRRRRTGTVSPLPEFDPDFYLTRYHDVAAAGVDPFEHYLLTGYKEGRDPSAEFDSRFYLRRYLDVDATQNPLLHYRQHRHAVRLHPRQPASEVDVFQEVRRFSRPGPDFEEVAPLPRTAQRRAKVLAYYLPQFHAVPENDAWWGRGFTEWTATARGMPRFAGHYQPRIPRDLGHYTLGGPAADTATMHRQVAMARDAGLFGFVQYFYWFNGRRLLERPLEAYLADASLDFPFCLMWANENWTRRWDGSDHEVLISQDYDAADDPALIDTFARHFRDPRYIRIGGRPLLMVYRAREIPDTRATVARWRRLFARRHGENPVLVMSQSFDAIDPRDWGFDGAIEFPPHKLGTGLQRRNAELTYFDPGADGHVFSYDDIVAASLAEEPPAFPLIKTAVPSWDNDARRQGAGLVLHGSTPAKYQAWMEALVERARAHPLMGERFVCVNAWNEWAEGAYLEPDVHFGAAYLNATARAVTRTGPDEATAKLLLVGHDAFPAGAQQLLLRLARQLQRVSGVHVEYLLLGDGKLAPDYAATAPGAMIADPARQQAQLAALIASWAGRGFTAAIVNTAAAAWIVPQLRAAGIAATLLVHEMPRLIREKNLLEGARVGAEAAERIVFPSAFVRDRFAELIPFPPARADVMPQGVYRMAAFSAKARRRRRAKLGIGRGTTLVLGAGYADLRKGFDLFLQAWRAARRRRADVMFCWIGDIDPLLRTYLGHEIKAAEATGSFRFAGFQDETASWFSAADAFALTSREDPFPSVVLEALAAGLPTVAFKGSGGIPDMLREHRCGSVVAMADAAAMARALLRVAGDTRAARGRARLAALARTHFAFDRYADALLRTAHPGIVPISVAVPSYNYAGYLEQRLTSVFAQTYPVTEVLLLDDASTDASVAVARRMAEDWKRDMAVHVNSANSGSVFHQWRRAAELAHGDYIWIAEADDDADPALLANLAALLSSMPDIELAFCDSRAIDGDGQPLWPSYRAYYAESGAPALAQDGIFPARDFARQFLSERNLILNASAVVWKREALLAALDRCGDELAGFRVAGDWRIYIELMHASTGHVAYVATPLNAHRRHDASVTHALHGAAHVDEIARMHKVIRARLDPDPATLARQATYLRSVSRQFELDAAA</sequence>
<keyword evidence="4" id="KW-1185">Reference proteome</keyword>
<dbReference type="InterPro" id="IPR001173">
    <property type="entry name" value="Glyco_trans_2-like"/>
</dbReference>
<evidence type="ECO:0000313" key="4">
    <source>
        <dbReference type="Proteomes" id="UP001165679"/>
    </source>
</evidence>
<dbReference type="PANTHER" id="PTHR41244">
    <property type="entry name" value="RHAMNAN SYNTHESIS F"/>
    <property type="match status" value="1"/>
</dbReference>
<dbReference type="SUPFAM" id="SSF53756">
    <property type="entry name" value="UDP-Glycosyltransferase/glycogen phosphorylase"/>
    <property type="match status" value="1"/>
</dbReference>
<protein>
    <submittedName>
        <fullName evidence="3">Glycoside hydrolase family 99-like domain-containing protein</fullName>
    </submittedName>
</protein>
<reference evidence="3" key="1">
    <citation type="submission" date="2022-09" db="EMBL/GenBank/DDBJ databases">
        <title>Rhodovastum sp. nov. RN2-1 isolated from soil in Seongnam, South Korea.</title>
        <authorList>
            <person name="Le N.T."/>
        </authorList>
    </citation>
    <scope>NUCLEOTIDE SEQUENCE</scope>
    <source>
        <strain evidence="3">RN2-1</strain>
    </source>
</reference>
<evidence type="ECO:0000259" key="1">
    <source>
        <dbReference type="Pfam" id="PF00535"/>
    </source>
</evidence>
<dbReference type="Pfam" id="PF00535">
    <property type="entry name" value="Glycos_transf_2"/>
    <property type="match status" value="1"/>
</dbReference>
<dbReference type="Gene3D" id="3.40.50.2000">
    <property type="entry name" value="Glycogen Phosphorylase B"/>
    <property type="match status" value="2"/>
</dbReference>
<organism evidence="3 4">
    <name type="scientific">Limobrevibacterium gyesilva</name>
    <dbReference type="NCBI Taxonomy" id="2991712"/>
    <lineage>
        <taxon>Bacteria</taxon>
        <taxon>Pseudomonadati</taxon>
        <taxon>Pseudomonadota</taxon>
        <taxon>Alphaproteobacteria</taxon>
        <taxon>Acetobacterales</taxon>
        <taxon>Acetobacteraceae</taxon>
        <taxon>Limobrevibacterium</taxon>
    </lineage>
</organism>
<dbReference type="Pfam" id="PF13692">
    <property type="entry name" value="Glyco_trans_1_4"/>
    <property type="match status" value="1"/>
</dbReference>
<comment type="caution">
    <text evidence="3">The sequence shown here is derived from an EMBL/GenBank/DDBJ whole genome shotgun (WGS) entry which is preliminary data.</text>
</comment>
<dbReference type="Pfam" id="PF13439">
    <property type="entry name" value="Glyco_transf_4"/>
    <property type="match status" value="1"/>
</dbReference>
<dbReference type="InterPro" id="IPR028098">
    <property type="entry name" value="Glyco_trans_4-like_N"/>
</dbReference>
<dbReference type="GO" id="GO:0016787">
    <property type="term" value="F:hydrolase activity"/>
    <property type="evidence" value="ECO:0007669"/>
    <property type="project" value="UniProtKB-KW"/>
</dbReference>
<dbReference type="CDD" id="cd11579">
    <property type="entry name" value="Glyco_tran_WbsX"/>
    <property type="match status" value="1"/>
</dbReference>
<reference evidence="3" key="2">
    <citation type="submission" date="2022-10" db="EMBL/GenBank/DDBJ databases">
        <authorList>
            <person name="Trinh H.N."/>
        </authorList>
    </citation>
    <scope>NUCLEOTIDE SEQUENCE</scope>
    <source>
        <strain evidence="3">RN2-1</strain>
    </source>
</reference>